<feature type="binding site" evidence="2">
    <location>
        <position position="376"/>
    </location>
    <ligand>
        <name>Zn(2+)</name>
        <dbReference type="ChEBI" id="CHEBI:29105"/>
        <note>catalytic</note>
    </ligand>
</feature>
<comment type="caution">
    <text evidence="4">The sequence shown here is derived from an EMBL/GenBank/DDBJ whole genome shotgun (WGS) entry which is preliminary data.</text>
</comment>
<dbReference type="Gene3D" id="1.10.390.10">
    <property type="entry name" value="Neutral Protease Domain 2"/>
    <property type="match status" value="1"/>
</dbReference>
<name>A0A939GF90_9BACT</name>
<keyword evidence="2" id="KW-0479">Metal-binding</keyword>
<sequence>MNLRSSFFRLLLWWPFILVLSSPFSGAFALPLSPRIANYTIDVRLNTDTKRLDGRQTLTWRNTSPDVVTELHFHLYLNAFRDKKSTFMRESGGQLRGDELDDSKPENFGWTRLTALSNRQTGENLLAGVQFIRPDDANATDYTVLRVPLKQGLKPGETVVLDMAFQAKLPRIFARTGFSRDFFLVGQWFPKIGVYEPAGMRGRATGGWNCHQFHAHSEFYADYGTYAVSLTVPQKMVVGATGQRTAETPNRDGTKTLRYRADDVIDFAWTAAPQTQVVNDVWQGKTGNRVQIQLLMQPEHANQATRHANALKAALTYFDKQVGTYPYPIITVVDPPVHASGAAGMEYPMFITAGTSWGLPNGARFPELVTVHEFGHQYFMQLLASNEFEEAWLDEGFNQYYEGRIMDEAGPPLGYSARNSQIDLWGFRMGDLETSRSGYAHLDNPGIGPSYGNVWQLPNGYYGELTYSKTATWLRTLEGLVGRRVMDEIMQTYFLRWRFRHPNAQSFINVVNEVVPQRLGQTWPGAAYGPNLNWFFDQVLFGDRVCDYKLARIWNYADGTAAVRVDRLGDMQLPIELLVRTSTGREQTFYWDGKAKTHMFSIPGKSRIVWAHADPKQKLYMDIDLNNNSRAVSPSSAPAGKYAGKFLFWLQNTMQWLAWLV</sequence>
<protein>
    <submittedName>
        <fullName evidence="4">M1 family metallopeptidase</fullName>
    </submittedName>
</protein>
<evidence type="ECO:0000313" key="4">
    <source>
        <dbReference type="EMBL" id="MBO0935358.1"/>
    </source>
</evidence>
<feature type="binding site" evidence="2">
    <location>
        <position position="395"/>
    </location>
    <ligand>
        <name>Zn(2+)</name>
        <dbReference type="ChEBI" id="CHEBI:29105"/>
        <note>catalytic</note>
    </ligand>
</feature>
<dbReference type="InterPro" id="IPR027268">
    <property type="entry name" value="Peptidase_M4/M1_CTD_sf"/>
</dbReference>
<dbReference type="GO" id="GO:0008270">
    <property type="term" value="F:zinc ion binding"/>
    <property type="evidence" value="ECO:0007669"/>
    <property type="project" value="InterPro"/>
</dbReference>
<feature type="active site" description="Proton acceptor" evidence="1">
    <location>
        <position position="373"/>
    </location>
</feature>
<dbReference type="InterPro" id="IPR014782">
    <property type="entry name" value="Peptidase_M1_dom"/>
</dbReference>
<dbReference type="CDD" id="cd09604">
    <property type="entry name" value="M1_APN_like"/>
    <property type="match status" value="1"/>
</dbReference>
<dbReference type="RefSeq" id="WP_207362915.1">
    <property type="nucleotide sequence ID" value="NZ_JAFMYV010000001.1"/>
</dbReference>
<organism evidence="4 5">
    <name type="scientific">Fibrella rubiginis</name>
    <dbReference type="NCBI Taxonomy" id="2817060"/>
    <lineage>
        <taxon>Bacteria</taxon>
        <taxon>Pseudomonadati</taxon>
        <taxon>Bacteroidota</taxon>
        <taxon>Cytophagia</taxon>
        <taxon>Cytophagales</taxon>
        <taxon>Spirosomataceae</taxon>
        <taxon>Fibrella</taxon>
    </lineage>
</organism>
<feature type="active site" description="Proton donor" evidence="1">
    <location>
        <position position="467"/>
    </location>
</feature>
<dbReference type="PANTHER" id="PTHR45726:SF3">
    <property type="entry name" value="LEUKOTRIENE A-4 HYDROLASE"/>
    <property type="match status" value="1"/>
</dbReference>
<reference evidence="4" key="1">
    <citation type="submission" date="2021-03" db="EMBL/GenBank/DDBJ databases">
        <title>Fibrella sp. HMF5335 genome sequencing and assembly.</title>
        <authorList>
            <person name="Kang H."/>
            <person name="Kim H."/>
            <person name="Bae S."/>
            <person name="Joh K."/>
        </authorList>
    </citation>
    <scope>NUCLEOTIDE SEQUENCE</scope>
    <source>
        <strain evidence="4">HMF5335</strain>
    </source>
</reference>
<accession>A0A939GF90</accession>
<proteinExistence type="predicted"/>
<feature type="binding site" evidence="2">
    <location>
        <position position="372"/>
    </location>
    <ligand>
        <name>Zn(2+)</name>
        <dbReference type="ChEBI" id="CHEBI:29105"/>
        <note>catalytic</note>
    </ligand>
</feature>
<comment type="cofactor">
    <cofactor evidence="2">
        <name>Zn(2+)</name>
        <dbReference type="ChEBI" id="CHEBI:29105"/>
    </cofactor>
    <text evidence="2">Binds 1 zinc ion per subunit.</text>
</comment>
<dbReference type="AlphaFoldDB" id="A0A939GF90"/>
<dbReference type="Proteomes" id="UP000664034">
    <property type="component" value="Unassembled WGS sequence"/>
</dbReference>
<dbReference type="SUPFAM" id="SSF55486">
    <property type="entry name" value="Metalloproteases ('zincins'), catalytic domain"/>
    <property type="match status" value="1"/>
</dbReference>
<evidence type="ECO:0000313" key="5">
    <source>
        <dbReference type="Proteomes" id="UP000664034"/>
    </source>
</evidence>
<gene>
    <name evidence="4" type="ORF">J2I47_02235</name>
</gene>
<keyword evidence="2" id="KW-0862">Zinc</keyword>
<dbReference type="PANTHER" id="PTHR45726">
    <property type="entry name" value="LEUKOTRIENE A-4 HYDROLASE"/>
    <property type="match status" value="1"/>
</dbReference>
<evidence type="ECO:0000259" key="3">
    <source>
        <dbReference type="Pfam" id="PF01433"/>
    </source>
</evidence>
<dbReference type="EMBL" id="JAFMYV010000001">
    <property type="protein sequence ID" value="MBO0935358.1"/>
    <property type="molecule type" value="Genomic_DNA"/>
</dbReference>
<dbReference type="InterPro" id="IPR034015">
    <property type="entry name" value="M1_LTA4H"/>
</dbReference>
<evidence type="ECO:0000256" key="1">
    <source>
        <dbReference type="PIRSR" id="PIRSR634015-1"/>
    </source>
</evidence>
<keyword evidence="5" id="KW-1185">Reference proteome</keyword>
<dbReference type="Pfam" id="PF01433">
    <property type="entry name" value="Peptidase_M1"/>
    <property type="match status" value="1"/>
</dbReference>
<evidence type="ECO:0000256" key="2">
    <source>
        <dbReference type="PIRSR" id="PIRSR634015-3"/>
    </source>
</evidence>
<dbReference type="GO" id="GO:0008237">
    <property type="term" value="F:metallopeptidase activity"/>
    <property type="evidence" value="ECO:0007669"/>
    <property type="project" value="InterPro"/>
</dbReference>
<feature type="domain" description="Peptidase M1 membrane alanine aminopeptidase" evidence="3">
    <location>
        <begin position="311"/>
        <end position="519"/>
    </location>
</feature>